<dbReference type="Proteomes" id="UP000887116">
    <property type="component" value="Unassembled WGS sequence"/>
</dbReference>
<organism evidence="1 2">
    <name type="scientific">Trichonephila clavata</name>
    <name type="common">Joro spider</name>
    <name type="synonym">Nephila clavata</name>
    <dbReference type="NCBI Taxonomy" id="2740835"/>
    <lineage>
        <taxon>Eukaryota</taxon>
        <taxon>Metazoa</taxon>
        <taxon>Ecdysozoa</taxon>
        <taxon>Arthropoda</taxon>
        <taxon>Chelicerata</taxon>
        <taxon>Arachnida</taxon>
        <taxon>Araneae</taxon>
        <taxon>Araneomorphae</taxon>
        <taxon>Entelegynae</taxon>
        <taxon>Araneoidea</taxon>
        <taxon>Nephilidae</taxon>
        <taxon>Trichonephila</taxon>
    </lineage>
</organism>
<evidence type="ECO:0000313" key="2">
    <source>
        <dbReference type="Proteomes" id="UP000887116"/>
    </source>
</evidence>
<comment type="caution">
    <text evidence="1">The sequence shown here is derived from an EMBL/GenBank/DDBJ whole genome shotgun (WGS) entry which is preliminary data.</text>
</comment>
<dbReference type="AlphaFoldDB" id="A0A8X6LPU9"/>
<reference evidence="1" key="1">
    <citation type="submission" date="2020-07" db="EMBL/GenBank/DDBJ databases">
        <title>Multicomponent nature underlies the extraordinary mechanical properties of spider dragline silk.</title>
        <authorList>
            <person name="Kono N."/>
            <person name="Nakamura H."/>
            <person name="Mori M."/>
            <person name="Yoshida Y."/>
            <person name="Ohtoshi R."/>
            <person name="Malay A.D."/>
            <person name="Moran D.A.P."/>
            <person name="Tomita M."/>
            <person name="Numata K."/>
            <person name="Arakawa K."/>
        </authorList>
    </citation>
    <scope>NUCLEOTIDE SEQUENCE</scope>
</reference>
<evidence type="ECO:0000313" key="1">
    <source>
        <dbReference type="EMBL" id="GFR17650.1"/>
    </source>
</evidence>
<dbReference type="EMBL" id="BMAO01027499">
    <property type="protein sequence ID" value="GFR17650.1"/>
    <property type="molecule type" value="Genomic_DNA"/>
</dbReference>
<accession>A0A8X6LPU9</accession>
<proteinExistence type="predicted"/>
<protein>
    <submittedName>
        <fullName evidence="1">Uncharacterized protein</fullName>
    </submittedName>
</protein>
<name>A0A8X6LPU9_TRICU</name>
<sequence>MYPMAVSHMSYGQALWVYDDIKYKSATRVLREASTRIHNSNSGLIFKYGIEPLLQFVVGCTTIFAYLDVVSKRNNGHFVDNLFSCRRRHAVHAETCRESNDLLGTRLNVKFNCPFLETVVMEKPLSIKFNLV</sequence>
<gene>
    <name evidence="1" type="ORF">TNCT_295161</name>
</gene>
<keyword evidence="2" id="KW-1185">Reference proteome</keyword>